<feature type="domain" description="GYF" evidence="1">
    <location>
        <begin position="1155"/>
        <end position="1204"/>
    </location>
</feature>
<dbReference type="RefSeq" id="WP_087112640.1">
    <property type="nucleotide sequence ID" value="NZ_CBCSCN010000013.1"/>
</dbReference>
<evidence type="ECO:0000313" key="2">
    <source>
        <dbReference type="EMBL" id="SMA50197.1"/>
    </source>
</evidence>
<name>A0A1X7ARZ8_9GAMM</name>
<dbReference type="InterPro" id="IPR025904">
    <property type="entry name" value="Tubulin-like"/>
</dbReference>
<reference evidence="2 3" key="1">
    <citation type="submission" date="2017-03" db="EMBL/GenBank/DDBJ databases">
        <authorList>
            <person name="Afonso C.L."/>
            <person name="Miller P.J."/>
            <person name="Scott M.A."/>
            <person name="Spackman E."/>
            <person name="Goraichik I."/>
            <person name="Dimitrov K.M."/>
            <person name="Suarez D.L."/>
            <person name="Swayne D.E."/>
        </authorList>
    </citation>
    <scope>NUCLEOTIDE SEQUENCE [LARGE SCALE GENOMIC DNA]</scope>
    <source>
        <strain evidence="2">SB41UT1</strain>
    </source>
</reference>
<sequence length="1221" mass="136797">MEQGSQKAGVQLGGVNDQGEQTVKLRPTLFIAVGGTGMEVALRVRRRILNATWGSAIDPRRVESLEKFHIAEFIHFDLDHGSVVESGKSRKKELDALSELVKLSDEDKLIESFNIEKYSRSDDDLDRYPHIAEWSPLTPRKIRELGIDPSKGAGQIRGVSRLYFFDKYPKLRDMIRNKLHSLKSSLSKEADLKKLGLEIDTSKFRIVVIGSIAGGTGAGSFLDMGWLSGAIASQDVSAHEVDLMMFLPSGYASANKDRTEANGYASLMELETCMKGGSNFVKRWDLHDNLQLSVKPYDEVYLIDSGNLSGQGTEDQKDVYEMVADTLFEDFRSADFANKKRSVAVNQSQHKITPFSAPVPQSRFGDMKLNYFKGYSAFGQSVLDTQSANIIDQGVYSWTKAMLEVFFGVASTDGEKNRATDKQRDEFMNNHLSLKRVLFEEKPRLSKGVELKLSDGTFYDYPLTERLLKDRQGNLLAGIENRVSAELENIADTFEKDDWPKEIRDVMGTLERDCIRNQDRTSDTSEDRITEARRLLRTEIQNELQEKLYQYLDNRELGGLEYVLSLVEQVKEKLSSSHDGVVKNQNDNVQKYNEIKDALRNSEVERLLSNLTETRGKSLFGSKEKQARAILEDLKDEIANYLKFHLRATAAQQAAKLLEELSAFLGENQGIDDQGEAVWSGLVGELQNGRASVMAMLEGIREFERRLAQDNSKTYANYRKIETPVSTHSMPSDETLATWAEEALEEIGGSKELFQKLKSDDGQRQIFRCLSKRAKQEYSGVEQDQKDPLVQALEKMDPASRQKVFSSWLSRAMPWIDANMGREFTPNADQFKCYIGVGRSSDYEAFKEEIMTGLPSSAGVTPAQLSFVDSGTYGRAVCYVELSGVPLTVLRGLETWKTSYLKESEKIPVHTKSDVTLFEHPLVPTVDQLNAISEDFRHFLLATMMGVLKRDTNQSIRPSGQYQFSVGRGDVRRMGNERAFRLNGLPKAYQQKIIDTVCNKLEDLDGWQLMAMAALADSLARDTYTPQLVPDEKGAEVAVQGFASAIAGKLRDELLEKATMRGVSGDEAQRFEEKAYDLLEKWTNAIENSDKDAYSWEVRDSDTPRLKRTAKPEFFDKGWIEQVLGKAPANMAPAAAAPFGAAPPPPPVAQVEHSYYLHVNGENMGPYTRSVLLGYLQSGQVAKETLCWREGWAGWQPVGEVAELQQTAGAVPPPPPPVPVV</sequence>
<proteinExistence type="predicted"/>
<dbReference type="EMBL" id="FWPT01000011">
    <property type="protein sequence ID" value="SMA50197.1"/>
    <property type="molecule type" value="Genomic_DNA"/>
</dbReference>
<dbReference type="Pfam" id="PF14237">
    <property type="entry name" value="GYF_2"/>
    <property type="match status" value="1"/>
</dbReference>
<organism evidence="2 3">
    <name type="scientific">Parendozoicomonas haliclonae</name>
    <dbReference type="NCBI Taxonomy" id="1960125"/>
    <lineage>
        <taxon>Bacteria</taxon>
        <taxon>Pseudomonadati</taxon>
        <taxon>Pseudomonadota</taxon>
        <taxon>Gammaproteobacteria</taxon>
        <taxon>Oceanospirillales</taxon>
        <taxon>Endozoicomonadaceae</taxon>
        <taxon>Parendozoicomonas</taxon>
    </lineage>
</organism>
<dbReference type="OrthoDB" id="3400278at2"/>
<dbReference type="Pfam" id="PF13809">
    <property type="entry name" value="Tubulin_2"/>
    <property type="match status" value="1"/>
</dbReference>
<dbReference type="AlphaFoldDB" id="A0A1X7ARZ8"/>
<gene>
    <name evidence="2" type="ORF">EHSB41UT_03990</name>
</gene>
<accession>A0A1X7ARZ8</accession>
<evidence type="ECO:0000259" key="1">
    <source>
        <dbReference type="Pfam" id="PF14237"/>
    </source>
</evidence>
<dbReference type="Proteomes" id="UP000196573">
    <property type="component" value="Unassembled WGS sequence"/>
</dbReference>
<protein>
    <recommendedName>
        <fullName evidence="1">GYF domain-containing protein</fullName>
    </recommendedName>
</protein>
<dbReference type="InterPro" id="IPR025640">
    <property type="entry name" value="GYF_2"/>
</dbReference>
<evidence type="ECO:0000313" key="3">
    <source>
        <dbReference type="Proteomes" id="UP000196573"/>
    </source>
</evidence>
<keyword evidence="3" id="KW-1185">Reference proteome</keyword>